<feature type="compositionally biased region" description="Basic and acidic residues" evidence="2">
    <location>
        <begin position="433"/>
        <end position="446"/>
    </location>
</feature>
<dbReference type="Proteomes" id="UP000319143">
    <property type="component" value="Unassembled WGS sequence"/>
</dbReference>
<organism evidence="4 5">
    <name type="scientific">Novipirellula artificiosorum</name>
    <dbReference type="NCBI Taxonomy" id="2528016"/>
    <lineage>
        <taxon>Bacteria</taxon>
        <taxon>Pseudomonadati</taxon>
        <taxon>Planctomycetota</taxon>
        <taxon>Planctomycetia</taxon>
        <taxon>Pirellulales</taxon>
        <taxon>Pirellulaceae</taxon>
        <taxon>Novipirellula</taxon>
    </lineage>
</organism>
<feature type="domain" description="UmuC" evidence="3">
    <location>
        <begin position="13"/>
        <end position="155"/>
    </location>
</feature>
<feature type="region of interest" description="Disordered" evidence="2">
    <location>
        <begin position="403"/>
        <end position="446"/>
    </location>
</feature>
<evidence type="ECO:0000259" key="3">
    <source>
        <dbReference type="Pfam" id="PF00817"/>
    </source>
</evidence>
<dbReference type="InterPro" id="IPR043502">
    <property type="entry name" value="DNA/RNA_pol_sf"/>
</dbReference>
<evidence type="ECO:0000256" key="1">
    <source>
        <dbReference type="ARBA" id="ARBA00022763"/>
    </source>
</evidence>
<keyword evidence="1" id="KW-0227">DNA damage</keyword>
<dbReference type="GO" id="GO:0006281">
    <property type="term" value="P:DNA repair"/>
    <property type="evidence" value="ECO:0007669"/>
    <property type="project" value="InterPro"/>
</dbReference>
<evidence type="ECO:0000313" key="5">
    <source>
        <dbReference type="Proteomes" id="UP000319143"/>
    </source>
</evidence>
<evidence type="ECO:0000256" key="2">
    <source>
        <dbReference type="SAM" id="MobiDB-lite"/>
    </source>
</evidence>
<evidence type="ECO:0000313" key="4">
    <source>
        <dbReference type="EMBL" id="TWU35084.1"/>
    </source>
</evidence>
<dbReference type="EMBL" id="SJPV01000007">
    <property type="protein sequence ID" value="TWU35084.1"/>
    <property type="molecule type" value="Genomic_DNA"/>
</dbReference>
<dbReference type="PANTHER" id="PTHR35369:SF2">
    <property type="entry name" value="BLR3025 PROTEIN"/>
    <property type="match status" value="1"/>
</dbReference>
<proteinExistence type="predicted"/>
<dbReference type="AlphaFoldDB" id="A0A5C6DGH6"/>
<sequence>MEWKLADGPTLLWADDRRRGRLVVACCRHAAMMGVQIAMPLVQAKQLLLHDPNRPDANVLPHDPFADQTLLMRLATDLQSALSPKVAIETLAEHPWAGFPRHQPESLFCDITGVEHLFGGESSLIDAARTRMNEHYAINLHARIAAAPNIATAWALAHFGDHAIEVTEDPETALRPLPVESLRLMPATVGTLGRLGIETVNQLLRLPRGGLATRLGKPLVTRISQALGELEEPITVHHDDAELSCSDTLEYPTSDLGILLDRIERLLEEIRVGLVTRKHGALGLRCHLSLVTPPPLELQIGLFAPSQDTKHLLSLLESRLETQSLPSDVVRLTISIPLSAPIRSVQAGLFEQESVGGLDRGADSPQSFGGSVLSRMVDSLSGRLGRESVLKVRMEQDSVPENSYVAYPMTGPSPSRSRAKRAKQVGRGNSENRASRDDGQHLPSRHDAMRRPLTVFDRPYPLLSLKTSTPPLGDVPALVRYRGQAYRVIRCWGPERMETGWWNGPTIRRDYYRVETESGQWWWIYRDMKATQSDPNKPKWMLHGLFA</sequence>
<gene>
    <name evidence="4" type="ORF">Poly41_42280</name>
</gene>
<protein>
    <submittedName>
        <fullName evidence="4">DNA polymerase IV</fullName>
    </submittedName>
</protein>
<comment type="caution">
    <text evidence="4">The sequence shown here is derived from an EMBL/GenBank/DDBJ whole genome shotgun (WGS) entry which is preliminary data.</text>
</comment>
<dbReference type="PANTHER" id="PTHR35369">
    <property type="entry name" value="BLR3025 PROTEIN-RELATED"/>
    <property type="match status" value="1"/>
</dbReference>
<dbReference type="CDD" id="cd03468">
    <property type="entry name" value="PolY_like"/>
    <property type="match status" value="1"/>
</dbReference>
<accession>A0A5C6DGH6</accession>
<name>A0A5C6DGH6_9BACT</name>
<keyword evidence="5" id="KW-1185">Reference proteome</keyword>
<dbReference type="InterPro" id="IPR001126">
    <property type="entry name" value="UmuC"/>
</dbReference>
<dbReference type="InterPro" id="IPR050356">
    <property type="entry name" value="SulA_CellDiv_inhibitor"/>
</dbReference>
<dbReference type="SUPFAM" id="SSF56672">
    <property type="entry name" value="DNA/RNA polymerases"/>
    <property type="match status" value="1"/>
</dbReference>
<dbReference type="Pfam" id="PF00817">
    <property type="entry name" value="IMS"/>
    <property type="match status" value="1"/>
</dbReference>
<reference evidence="4 5" key="1">
    <citation type="submission" date="2019-02" db="EMBL/GenBank/DDBJ databases">
        <title>Deep-cultivation of Planctomycetes and their phenomic and genomic characterization uncovers novel biology.</title>
        <authorList>
            <person name="Wiegand S."/>
            <person name="Jogler M."/>
            <person name="Boedeker C."/>
            <person name="Pinto D."/>
            <person name="Vollmers J."/>
            <person name="Rivas-Marin E."/>
            <person name="Kohn T."/>
            <person name="Peeters S.H."/>
            <person name="Heuer A."/>
            <person name="Rast P."/>
            <person name="Oberbeckmann S."/>
            <person name="Bunk B."/>
            <person name="Jeske O."/>
            <person name="Meyerdierks A."/>
            <person name="Storesund J.E."/>
            <person name="Kallscheuer N."/>
            <person name="Luecker S."/>
            <person name="Lage O.M."/>
            <person name="Pohl T."/>
            <person name="Merkel B.J."/>
            <person name="Hornburger P."/>
            <person name="Mueller R.-W."/>
            <person name="Bruemmer F."/>
            <person name="Labrenz M."/>
            <person name="Spormann A.M."/>
            <person name="Op Den Camp H."/>
            <person name="Overmann J."/>
            <person name="Amann R."/>
            <person name="Jetten M.S.M."/>
            <person name="Mascher T."/>
            <person name="Medema M.H."/>
            <person name="Devos D.P."/>
            <person name="Kaster A.-K."/>
            <person name="Ovreas L."/>
            <person name="Rohde M."/>
            <person name="Galperin M.Y."/>
            <person name="Jogler C."/>
        </authorList>
    </citation>
    <scope>NUCLEOTIDE SEQUENCE [LARGE SCALE GENOMIC DNA]</scope>
    <source>
        <strain evidence="4 5">Poly41</strain>
    </source>
</reference>